<accession>A0A5Q6RJB4</accession>
<dbReference type="InterPro" id="IPR000120">
    <property type="entry name" value="Amidase"/>
</dbReference>
<proteinExistence type="inferred from homology"/>
<organism evidence="3 4">
    <name type="scientific">Mumia zhuanghuii</name>
    <dbReference type="NCBI Taxonomy" id="2585211"/>
    <lineage>
        <taxon>Bacteria</taxon>
        <taxon>Bacillati</taxon>
        <taxon>Actinomycetota</taxon>
        <taxon>Actinomycetes</taxon>
        <taxon>Propionibacteriales</taxon>
        <taxon>Nocardioidaceae</taxon>
        <taxon>Mumia</taxon>
    </lineage>
</organism>
<dbReference type="PANTHER" id="PTHR11895">
    <property type="entry name" value="TRANSAMIDASE"/>
    <property type="match status" value="1"/>
</dbReference>
<dbReference type="RefSeq" id="WP_149771391.1">
    <property type="nucleotide sequence ID" value="NZ_VDFQ02000007.1"/>
</dbReference>
<name>A0A5Q6RJB4_9ACTN</name>
<reference evidence="3 4" key="1">
    <citation type="submission" date="2019-09" db="EMBL/GenBank/DDBJ databases">
        <title>Mumia zhuanghuii sp. nov. isolated from the intestinal contents of plateau pika (Ochotona curzoniae) in the Qinghai-Tibet plateau of China.</title>
        <authorList>
            <person name="Tian Z."/>
        </authorList>
    </citation>
    <scope>NUCLEOTIDE SEQUENCE [LARGE SCALE GENOMIC DNA]</scope>
    <source>
        <strain evidence="4">350</strain>
    </source>
</reference>
<comment type="caution">
    <text evidence="3">The sequence shown here is derived from an EMBL/GenBank/DDBJ whole genome shotgun (WGS) entry which is preliminary data.</text>
</comment>
<dbReference type="OrthoDB" id="9811471at2"/>
<evidence type="ECO:0000259" key="2">
    <source>
        <dbReference type="Pfam" id="PF01425"/>
    </source>
</evidence>
<evidence type="ECO:0000313" key="3">
    <source>
        <dbReference type="EMBL" id="KAA1418102.1"/>
    </source>
</evidence>
<dbReference type="Pfam" id="PF01425">
    <property type="entry name" value="Amidase"/>
    <property type="match status" value="1"/>
</dbReference>
<dbReference type="AlphaFoldDB" id="A0A5Q6RJB4"/>
<dbReference type="SUPFAM" id="SSF75304">
    <property type="entry name" value="Amidase signature (AS) enzymes"/>
    <property type="match status" value="1"/>
</dbReference>
<dbReference type="PANTHER" id="PTHR11895:SF7">
    <property type="entry name" value="GLUTAMYL-TRNA(GLN) AMIDOTRANSFERASE SUBUNIT A, MITOCHONDRIAL"/>
    <property type="match status" value="1"/>
</dbReference>
<dbReference type="InterPro" id="IPR036928">
    <property type="entry name" value="AS_sf"/>
</dbReference>
<dbReference type="EMBL" id="VDFQ02000007">
    <property type="protein sequence ID" value="KAA1418102.1"/>
    <property type="molecule type" value="Genomic_DNA"/>
</dbReference>
<evidence type="ECO:0000313" key="4">
    <source>
        <dbReference type="Proteomes" id="UP000307768"/>
    </source>
</evidence>
<protein>
    <submittedName>
        <fullName evidence="3">Amidase</fullName>
    </submittedName>
</protein>
<dbReference type="PROSITE" id="PS00571">
    <property type="entry name" value="AMIDASES"/>
    <property type="match status" value="1"/>
</dbReference>
<feature type="domain" description="Amidase" evidence="2">
    <location>
        <begin position="29"/>
        <end position="443"/>
    </location>
</feature>
<dbReference type="Proteomes" id="UP000307768">
    <property type="component" value="Unassembled WGS sequence"/>
</dbReference>
<dbReference type="GO" id="GO:0003824">
    <property type="term" value="F:catalytic activity"/>
    <property type="evidence" value="ECO:0007669"/>
    <property type="project" value="InterPro"/>
</dbReference>
<sequence>MPSAAGDPLSSALGLATAYRTGETDPVTVVDALLERTAARSDEVGAFVTITADQARAGAAAARDALNGPAADALPPLFGVPTAIKDLTPTAGVRTTLGSAAFSDLVPDEDGTPALRIASAGMISLGKTNAPELGLPCYTEPDVAPPARTPYDLSRSAGGSSGGAAAAVAAGLVPVALGSDGGGSVRIPASVCGLVGIKPTRGLVTSMPSEIDVSGLVVPGTLANTVDDAAALLDVLALTGSRMLNASRRVPGRLRIGRFHTPVISEVPPDPEVVAAYDVASRLLERIGHEVVDVDPPFGPETVAAFETAWFVGAASAPVPPEREALLRPLTRWERTRGRAASGVDYADALLALRRAEQATLAAYEDLDVILTPTIGQLPAPVGSLRDDADPEADFEAQKAFTPYTSIWNVAGCPAISLPTGWSTDGLPIGTMIAALPTHDALLISLAAQVEHELSTPDNRWSRPRALARPR</sequence>
<dbReference type="InterPro" id="IPR023631">
    <property type="entry name" value="Amidase_dom"/>
</dbReference>
<evidence type="ECO:0000256" key="1">
    <source>
        <dbReference type="ARBA" id="ARBA00009199"/>
    </source>
</evidence>
<dbReference type="InterPro" id="IPR020556">
    <property type="entry name" value="Amidase_CS"/>
</dbReference>
<dbReference type="Gene3D" id="3.90.1300.10">
    <property type="entry name" value="Amidase signature (AS) domain"/>
    <property type="match status" value="1"/>
</dbReference>
<gene>
    <name evidence="3" type="ORF">FE697_019825</name>
</gene>
<comment type="similarity">
    <text evidence="1">Belongs to the amidase family.</text>
</comment>